<dbReference type="SUPFAM" id="SSF47644">
    <property type="entry name" value="Methionine synthase domain"/>
    <property type="match status" value="1"/>
</dbReference>
<keyword evidence="11 21" id="KW-0808">Transferase</keyword>
<dbReference type="InterPro" id="IPR011822">
    <property type="entry name" value="MetH"/>
</dbReference>
<dbReference type="InterPro" id="IPR033706">
    <property type="entry name" value="Met_synthase_B12-bd"/>
</dbReference>
<dbReference type="CDD" id="cd00740">
    <property type="entry name" value="MeTr"/>
    <property type="match status" value="1"/>
</dbReference>
<evidence type="ECO:0000256" key="3">
    <source>
        <dbReference type="ARBA" id="ARBA00001956"/>
    </source>
</evidence>
<keyword evidence="12 21" id="KW-0949">S-adenosyl-L-methionine</keyword>
<keyword evidence="14" id="KW-0677">Repeat</keyword>
<keyword evidence="30" id="KW-1185">Reference proteome</keyword>
<dbReference type="SUPFAM" id="SSF82282">
    <property type="entry name" value="Homocysteine S-methyltransferase"/>
    <property type="match status" value="1"/>
</dbReference>
<evidence type="ECO:0000256" key="10">
    <source>
        <dbReference type="ARBA" id="ARBA00022628"/>
    </source>
</evidence>
<keyword evidence="16 21" id="KW-0486">Methionine biosynthesis</keyword>
<evidence type="ECO:0000256" key="17">
    <source>
        <dbReference type="ARBA" id="ARBA00023285"/>
    </source>
</evidence>
<dbReference type="Gene3D" id="3.20.20.330">
    <property type="entry name" value="Homocysteine-binding-like domain"/>
    <property type="match status" value="1"/>
</dbReference>
<feature type="binding site" evidence="22">
    <location>
        <position position="299"/>
    </location>
    <ligand>
        <name>Zn(2+)</name>
        <dbReference type="ChEBI" id="CHEBI:29105"/>
    </ligand>
</feature>
<evidence type="ECO:0000256" key="9">
    <source>
        <dbReference type="ARBA" id="ARBA00022605"/>
    </source>
</evidence>
<comment type="domain">
    <text evidence="21">Modular enzyme with four functionally distinct domains. The isolated Hcy-binding domain catalyzes methyl transfer from free methylcobalamin to homocysteine. The Hcy-binding domain in association with the pterin-binding domain catalyzes the methylation of cob(I)alamin by methyltetrahydrofolate and the methylation of homocysteine. The B12-binding domain binds the cofactor. The AdoMet activation domain binds S-adenosyl-L-methionine. Under aerobic conditions cob(I)alamin can be converted to inactive cob(II)alamin. Reductive methylation by S-adenosyl-L-methionine and flavodoxin regenerates methylcobalamin.</text>
</comment>
<proteinExistence type="inferred from homology"/>
<dbReference type="InterPro" id="IPR003759">
    <property type="entry name" value="Cbl-bd_cap"/>
</dbReference>
<dbReference type="Pfam" id="PF02574">
    <property type="entry name" value="S-methyl_trans"/>
    <property type="match status" value="1"/>
</dbReference>
<dbReference type="Gene3D" id="3.40.50.280">
    <property type="entry name" value="Cobalamin-binding domain"/>
    <property type="match status" value="1"/>
</dbReference>
<dbReference type="PIRSF" id="PIRSF000381">
    <property type="entry name" value="MetH"/>
    <property type="match status" value="1"/>
</dbReference>
<comment type="caution">
    <text evidence="29">The sequence shown here is derived from an EMBL/GenBank/DDBJ whole genome shotgun (WGS) entry which is preliminary data.</text>
</comment>
<keyword evidence="17 21" id="KW-0170">Cobalt</keyword>
<keyword evidence="15 21" id="KW-0862">Zinc</keyword>
<evidence type="ECO:0000256" key="22">
    <source>
        <dbReference type="PROSITE-ProRule" id="PRU00333"/>
    </source>
</evidence>
<dbReference type="NCBIfam" id="NF007024">
    <property type="entry name" value="PRK09490.1"/>
    <property type="match status" value="1"/>
</dbReference>
<dbReference type="Gene3D" id="1.10.288.10">
    <property type="entry name" value="Cobalamin-dependent Methionine Synthase, domain 2"/>
    <property type="match status" value="1"/>
</dbReference>
<feature type="domain" description="B12-binding N-terminal" evidence="28">
    <location>
        <begin position="636"/>
        <end position="730"/>
    </location>
</feature>
<evidence type="ECO:0000256" key="13">
    <source>
        <dbReference type="ARBA" id="ARBA00022723"/>
    </source>
</evidence>
<evidence type="ECO:0000256" key="16">
    <source>
        <dbReference type="ARBA" id="ARBA00023167"/>
    </source>
</evidence>
<reference evidence="30" key="1">
    <citation type="journal article" date="2019" name="Int. J. Syst. Evol. Microbiol.">
        <title>The Global Catalogue of Microorganisms (GCM) 10K type strain sequencing project: providing services to taxonomists for standard genome sequencing and annotation.</title>
        <authorList>
            <consortium name="The Broad Institute Genomics Platform"/>
            <consortium name="The Broad Institute Genome Sequencing Center for Infectious Disease"/>
            <person name="Wu L."/>
            <person name="Ma J."/>
        </authorList>
    </citation>
    <scope>NUCLEOTIDE SEQUENCE [LARGE SCALE GENOMIC DNA]</scope>
    <source>
        <strain evidence="30">JCM 3380</strain>
    </source>
</reference>
<dbReference type="InterPro" id="IPR050554">
    <property type="entry name" value="Met_Synthase/Corrinoid"/>
</dbReference>
<dbReference type="SMART" id="SM01018">
    <property type="entry name" value="B12-binding_2"/>
    <property type="match status" value="1"/>
</dbReference>
<dbReference type="InterPro" id="IPR036589">
    <property type="entry name" value="HCY_dom_sf"/>
</dbReference>
<dbReference type="InterPro" id="IPR037010">
    <property type="entry name" value="VitB12-dep_Met_synth_activ_sf"/>
</dbReference>
<feature type="domain" description="AdoMet activation" evidence="26">
    <location>
        <begin position="891"/>
        <end position="1204"/>
    </location>
</feature>
<evidence type="ECO:0000256" key="4">
    <source>
        <dbReference type="ARBA" id="ARBA00005178"/>
    </source>
</evidence>
<evidence type="ECO:0000256" key="8">
    <source>
        <dbReference type="ARBA" id="ARBA00022603"/>
    </source>
</evidence>
<keyword evidence="23" id="KW-0175">Coiled coil</keyword>
<dbReference type="SUPFAM" id="SSF51717">
    <property type="entry name" value="Dihydropteroate synthetase-like"/>
    <property type="match status" value="1"/>
</dbReference>
<evidence type="ECO:0000256" key="6">
    <source>
        <dbReference type="ARBA" id="ARBA00012032"/>
    </source>
</evidence>
<comment type="cofactor">
    <cofactor evidence="3 21">
        <name>methylcob(III)alamin</name>
        <dbReference type="ChEBI" id="CHEBI:28115"/>
    </cofactor>
</comment>
<dbReference type="Gene3D" id="1.10.1240.10">
    <property type="entry name" value="Methionine synthase domain"/>
    <property type="match status" value="1"/>
</dbReference>
<sequence length="1204" mass="129368">MSEALRELLDRKVAVLDGAWGTMLQAAGLGPADYRGDLIADAHPKDVTGDPDLLNLTRPDVILDVHRQYLAAGADITTTNTFTATSIGQADYGLEHLVREMNVQGARLARQAADEAGGKFVAGSVGPLNVTLSLSPRVEDPAYRAVTFDRVKASYAEQIAALAEGGVDLLLIETIFDTLNAKAAIAAAREVAPHLPLWISVTIVDLSGRTLSGQTVEAFWRSVEHAEPLVVGVNCSLGAAEMRPHVAELSRIAGAYTAAHPNAGLPNAFGGYDETPDETAELLREFAGSGIVNLVGGCCGTTPAHIARIAESVKGMRPGRGPVTDAPLTAFSGLEPFAIGADTGFVMIGERTNVTGSKKFRRLIESGDHQGAVDVALDQVRGGANLLDVNMDADLLDSEEAMTTFLNLIATEPEIARVPIMVDSSRWSVLEAGLKCVQGKGVVNSISLKEGEGPFLEQARAIRAYGAGVVVMAFDELGQADTAARKVEICGRAYDLLVDEVGFPPQDIIFDPNVLAVATGIAEHDEYAKAFIDALPLIKQRCPGARTSGGISNLSFSFRGNDIIREAMHSAFLFHAVRAGLDMGIVNAGQLAVYEDIPADLLELVEDVLFNRRPDATDRLVAHAETVKGSGTKRVADLSWREAPVAERLAHALVHGIVDFIEEDTEEARQRAARPLEVIEGPLMDGMKIVGDLFGSGKMFLPQVVKSARVMKRSVAYLEPFMEAEKEKARAEGRIDTSGGPGKIVLATVKGDVHDIGKNIVGVVLGCNNYEVIDLGVMVPSSVIIDTAIAEGASAIGLSGLITPSLDEMVTVAADMQRRGVKLPLLIGGATTSRQHTAVRIAPAFEGTTVHVADASRVVGVVSELLDPDRVEGLDERNRAEQERLRRQHEDRKRVALLTLEQARANRERVPFEDLPTPEFTGLRVVEPALTELREMIDWQFFFLAWEVKGKYPAVLDNPVARDLFADANALLDEIVANGSFRARGVLGFWPAAAEGDDLVLSTDGGPVRFPMLRQQTAKPDSRPNRSLADYVAPEGDHLGAFAVAIHGAEDLAARYEAEHDDYRAIMVKTLADRLAEAFAEHLHLKARQAWFEPGSTPVLEDLHAEKFRGIRPALGYPACPDHSQKQALFALLDAGSVGLGLTESFAMTPAAAVSGLIFANPAARYFTVGRIGRDQVKDYAARSGVPVAEVERWLRPNLAYDVE</sequence>
<comment type="cofactor">
    <cofactor evidence="2 21 22">
        <name>Zn(2+)</name>
        <dbReference type="ChEBI" id="CHEBI:29105"/>
    </cofactor>
</comment>
<evidence type="ECO:0000256" key="23">
    <source>
        <dbReference type="SAM" id="Coils"/>
    </source>
</evidence>
<dbReference type="Pfam" id="PF02310">
    <property type="entry name" value="B12-binding"/>
    <property type="match status" value="1"/>
</dbReference>
<feature type="domain" description="Pterin-binding" evidence="25">
    <location>
        <begin position="345"/>
        <end position="606"/>
    </location>
</feature>
<protein>
    <recommendedName>
        <fullName evidence="7 20">Methionine synthase</fullName>
        <ecNumber evidence="6 20">2.1.1.13</ecNumber>
    </recommendedName>
    <alternativeName>
        <fullName evidence="19 21">5-methyltetrahydrofolate--homocysteine methyltransferase</fullName>
    </alternativeName>
</protein>
<comment type="pathway">
    <text evidence="4 21">Amino-acid biosynthesis; L-methionine biosynthesis via de novo pathway; L-methionine from L-homocysteine (MetH route): step 1/1.</text>
</comment>
<feature type="domain" description="B12-binding" evidence="27">
    <location>
        <begin position="741"/>
        <end position="876"/>
    </location>
</feature>
<comment type="similarity">
    <text evidence="5">Belongs to the vitamin-B12 dependent methionine synthase family.</text>
</comment>
<evidence type="ECO:0000256" key="5">
    <source>
        <dbReference type="ARBA" id="ARBA00010398"/>
    </source>
</evidence>
<evidence type="ECO:0000259" key="25">
    <source>
        <dbReference type="PROSITE" id="PS50972"/>
    </source>
</evidence>
<dbReference type="NCBIfam" id="TIGR02082">
    <property type="entry name" value="metH"/>
    <property type="match status" value="1"/>
</dbReference>
<evidence type="ECO:0000259" key="28">
    <source>
        <dbReference type="PROSITE" id="PS51337"/>
    </source>
</evidence>
<evidence type="ECO:0000256" key="2">
    <source>
        <dbReference type="ARBA" id="ARBA00001947"/>
    </source>
</evidence>
<dbReference type="InterPro" id="IPR036724">
    <property type="entry name" value="Cobalamin-bd_sf"/>
</dbReference>
<dbReference type="EMBL" id="BAAABU010000013">
    <property type="protein sequence ID" value="GAA0245552.1"/>
    <property type="molecule type" value="Genomic_DNA"/>
</dbReference>
<evidence type="ECO:0000256" key="7">
    <source>
        <dbReference type="ARBA" id="ARBA00013998"/>
    </source>
</evidence>
<evidence type="ECO:0000256" key="15">
    <source>
        <dbReference type="ARBA" id="ARBA00022833"/>
    </source>
</evidence>
<evidence type="ECO:0000313" key="30">
    <source>
        <dbReference type="Proteomes" id="UP001500416"/>
    </source>
</evidence>
<evidence type="ECO:0000259" key="24">
    <source>
        <dbReference type="PROSITE" id="PS50970"/>
    </source>
</evidence>
<dbReference type="CDD" id="cd02069">
    <property type="entry name" value="methionine_synthase_B12_BD"/>
    <property type="match status" value="1"/>
</dbReference>
<dbReference type="Pfam" id="PF00809">
    <property type="entry name" value="Pterin_bind"/>
    <property type="match status" value="1"/>
</dbReference>
<evidence type="ECO:0000256" key="12">
    <source>
        <dbReference type="ARBA" id="ARBA00022691"/>
    </source>
</evidence>
<feature type="binding site" evidence="22">
    <location>
        <position position="298"/>
    </location>
    <ligand>
        <name>Zn(2+)</name>
        <dbReference type="ChEBI" id="CHEBI:29105"/>
    </ligand>
</feature>
<name>A0ABP3E0I9_9PSEU</name>
<dbReference type="SUPFAM" id="SSF52242">
    <property type="entry name" value="Cobalamin (vitamin B12)-binding domain"/>
    <property type="match status" value="1"/>
</dbReference>
<evidence type="ECO:0000256" key="1">
    <source>
        <dbReference type="ARBA" id="ARBA00001700"/>
    </source>
</evidence>
<feature type="binding site" evidence="22">
    <location>
        <position position="235"/>
    </location>
    <ligand>
        <name>Zn(2+)</name>
        <dbReference type="ChEBI" id="CHEBI:29105"/>
    </ligand>
</feature>
<evidence type="ECO:0000256" key="14">
    <source>
        <dbReference type="ARBA" id="ARBA00022737"/>
    </source>
</evidence>
<dbReference type="InterPro" id="IPR036594">
    <property type="entry name" value="Meth_synthase_dom"/>
</dbReference>
<dbReference type="InterPro" id="IPR003726">
    <property type="entry name" value="HCY_dom"/>
</dbReference>
<dbReference type="PROSITE" id="PS50970">
    <property type="entry name" value="HCY"/>
    <property type="match status" value="1"/>
</dbReference>
<gene>
    <name evidence="29" type="primary">metH_1</name>
    <name evidence="29" type="ORF">GCM10010492_51200</name>
</gene>
<dbReference type="InterPro" id="IPR011005">
    <property type="entry name" value="Dihydropteroate_synth-like_sf"/>
</dbReference>
<dbReference type="Pfam" id="PF02965">
    <property type="entry name" value="Met_synt_B12"/>
    <property type="match status" value="1"/>
</dbReference>
<evidence type="ECO:0000313" key="29">
    <source>
        <dbReference type="EMBL" id="GAA0245552.1"/>
    </source>
</evidence>
<keyword evidence="10 21" id="KW-0846">Cobalamin</keyword>
<dbReference type="PROSITE" id="PS50972">
    <property type="entry name" value="PTERIN_BINDING"/>
    <property type="match status" value="1"/>
</dbReference>
<dbReference type="SUPFAM" id="SSF56507">
    <property type="entry name" value="Methionine synthase activation domain-like"/>
    <property type="match status" value="1"/>
</dbReference>
<evidence type="ECO:0000256" key="11">
    <source>
        <dbReference type="ARBA" id="ARBA00022679"/>
    </source>
</evidence>
<evidence type="ECO:0000256" key="19">
    <source>
        <dbReference type="ARBA" id="ARBA00031040"/>
    </source>
</evidence>
<comment type="function">
    <text evidence="18 21">Catalyzes the transfer of a methyl group from methyl-cobalamin to homocysteine, yielding enzyme-bound cob(I)alamin and methionine. Subsequently, remethylates the cofactor using methyltetrahydrofolate.</text>
</comment>
<dbReference type="PROSITE" id="PS51337">
    <property type="entry name" value="B12_BINDING_NTER"/>
    <property type="match status" value="1"/>
</dbReference>
<dbReference type="Proteomes" id="UP001500416">
    <property type="component" value="Unassembled WGS sequence"/>
</dbReference>
<dbReference type="RefSeq" id="WP_343936428.1">
    <property type="nucleotide sequence ID" value="NZ_BAAABU010000013.1"/>
</dbReference>
<dbReference type="InterPro" id="IPR000489">
    <property type="entry name" value="Pterin-binding_dom"/>
</dbReference>
<dbReference type="PROSITE" id="PS51332">
    <property type="entry name" value="B12_BINDING"/>
    <property type="match status" value="1"/>
</dbReference>
<accession>A0ABP3E0I9</accession>
<dbReference type="Gene3D" id="3.20.20.20">
    <property type="entry name" value="Dihydropteroate synthase-like"/>
    <property type="match status" value="1"/>
</dbReference>
<dbReference type="PROSITE" id="PS50974">
    <property type="entry name" value="ADOMET_ACTIVATION"/>
    <property type="match status" value="1"/>
</dbReference>
<dbReference type="EC" id="2.1.1.13" evidence="6 20"/>
<evidence type="ECO:0000259" key="26">
    <source>
        <dbReference type="PROSITE" id="PS50974"/>
    </source>
</evidence>
<dbReference type="Gene3D" id="3.10.196.10">
    <property type="entry name" value="Vitamin B12-dependent methionine synthase, activation domain"/>
    <property type="match status" value="1"/>
</dbReference>
<dbReference type="InterPro" id="IPR004223">
    <property type="entry name" value="VitB12-dep_Met_synth_activ_dom"/>
</dbReference>
<dbReference type="Pfam" id="PF02607">
    <property type="entry name" value="B12-binding_2"/>
    <property type="match status" value="1"/>
</dbReference>
<organism evidence="29 30">
    <name type="scientific">Saccharothrix mutabilis subsp. mutabilis</name>
    <dbReference type="NCBI Taxonomy" id="66855"/>
    <lineage>
        <taxon>Bacteria</taxon>
        <taxon>Bacillati</taxon>
        <taxon>Actinomycetota</taxon>
        <taxon>Actinomycetes</taxon>
        <taxon>Pseudonocardiales</taxon>
        <taxon>Pseudonocardiaceae</taxon>
        <taxon>Saccharothrix</taxon>
    </lineage>
</organism>
<feature type="domain" description="Hcy-binding" evidence="24">
    <location>
        <begin position="2"/>
        <end position="313"/>
    </location>
</feature>
<evidence type="ECO:0000256" key="20">
    <source>
        <dbReference type="NCBIfam" id="TIGR02082"/>
    </source>
</evidence>
<dbReference type="PANTHER" id="PTHR45833">
    <property type="entry name" value="METHIONINE SYNTHASE"/>
    <property type="match status" value="1"/>
</dbReference>
<keyword evidence="8 21" id="KW-0489">Methyltransferase</keyword>
<evidence type="ECO:0000259" key="27">
    <source>
        <dbReference type="PROSITE" id="PS51332"/>
    </source>
</evidence>
<feature type="coiled-coil region" evidence="23">
    <location>
        <begin position="871"/>
        <end position="906"/>
    </location>
</feature>
<evidence type="ECO:0000256" key="18">
    <source>
        <dbReference type="ARBA" id="ARBA00025552"/>
    </source>
</evidence>
<keyword evidence="9 21" id="KW-0028">Amino-acid biosynthesis</keyword>
<keyword evidence="13 21" id="KW-0479">Metal-binding</keyword>
<dbReference type="PANTHER" id="PTHR45833:SF1">
    <property type="entry name" value="METHIONINE SYNTHASE"/>
    <property type="match status" value="1"/>
</dbReference>
<dbReference type="InterPro" id="IPR006158">
    <property type="entry name" value="Cobalamin-bd"/>
</dbReference>
<comment type="catalytic activity">
    <reaction evidence="1 21">
        <text>(6S)-5-methyl-5,6,7,8-tetrahydrofolate + L-homocysteine = (6S)-5,6,7,8-tetrahydrofolate + L-methionine</text>
        <dbReference type="Rhea" id="RHEA:11172"/>
        <dbReference type="ChEBI" id="CHEBI:18608"/>
        <dbReference type="ChEBI" id="CHEBI:57453"/>
        <dbReference type="ChEBI" id="CHEBI:57844"/>
        <dbReference type="ChEBI" id="CHEBI:58199"/>
        <dbReference type="EC" id="2.1.1.13"/>
    </reaction>
</comment>
<evidence type="ECO:0000256" key="21">
    <source>
        <dbReference type="PIRNR" id="PIRNR000381"/>
    </source>
</evidence>